<dbReference type="RefSeq" id="WP_057182440.1">
    <property type="nucleotide sequence ID" value="NZ_BDQM01000001.1"/>
</dbReference>
<keyword evidence="1" id="KW-0732">Signal</keyword>
<evidence type="ECO:0008006" key="4">
    <source>
        <dbReference type="Google" id="ProtNLM"/>
    </source>
</evidence>
<sequence length="100" mass="11338">MNKLLLLAVPVIVLLASCSSVDNACEDVTLASEQIQQCQALHKKIVNARGDILIRTELERRYQQDCIEIRYYRDERQAAICGNKHKIKAVNKSAKIEAQQ</sequence>
<feature type="signal peptide" evidence="1">
    <location>
        <begin position="1"/>
        <end position="24"/>
    </location>
</feature>
<proteinExistence type="predicted"/>
<keyword evidence="3" id="KW-1185">Reference proteome</keyword>
<dbReference type="PROSITE" id="PS51257">
    <property type="entry name" value="PROKAR_LIPOPROTEIN"/>
    <property type="match status" value="1"/>
</dbReference>
<evidence type="ECO:0000256" key="1">
    <source>
        <dbReference type="SAM" id="SignalP"/>
    </source>
</evidence>
<evidence type="ECO:0000313" key="2">
    <source>
        <dbReference type="EMBL" id="GAW94560.1"/>
    </source>
</evidence>
<evidence type="ECO:0000313" key="3">
    <source>
        <dbReference type="Proteomes" id="UP000197068"/>
    </source>
</evidence>
<comment type="caution">
    <text evidence="2">The sequence shown here is derived from an EMBL/GenBank/DDBJ whole genome shotgun (WGS) entry which is preliminary data.</text>
</comment>
<dbReference type="Proteomes" id="UP000197068">
    <property type="component" value="Unassembled WGS sequence"/>
</dbReference>
<name>A0ABQ0MQD2_9GAMM</name>
<accession>A0ABQ0MQD2</accession>
<protein>
    <recommendedName>
        <fullName evidence="4">Lipoprotein</fullName>
    </recommendedName>
</protein>
<organism evidence="2 3">
    <name type="scientific">Colwellia marinimaniae</name>
    <dbReference type="NCBI Taxonomy" id="1513592"/>
    <lineage>
        <taxon>Bacteria</taxon>
        <taxon>Pseudomonadati</taxon>
        <taxon>Pseudomonadota</taxon>
        <taxon>Gammaproteobacteria</taxon>
        <taxon>Alteromonadales</taxon>
        <taxon>Colwelliaceae</taxon>
        <taxon>Colwellia</taxon>
    </lineage>
</organism>
<feature type="chain" id="PRO_5047167370" description="Lipoprotein" evidence="1">
    <location>
        <begin position="25"/>
        <end position="100"/>
    </location>
</feature>
<dbReference type="EMBL" id="BDQM01000001">
    <property type="protein sequence ID" value="GAW94560.1"/>
    <property type="molecule type" value="Genomic_DNA"/>
</dbReference>
<reference evidence="2 3" key="1">
    <citation type="submission" date="2017-06" db="EMBL/GenBank/DDBJ databases">
        <title>Whole Genome Sequences of Colwellia marinimaniae MTCD1.</title>
        <authorList>
            <person name="Kusumoto H."/>
            <person name="Inoue M."/>
            <person name="Tanikawa K."/>
            <person name="Maeji H."/>
            <person name="Cameron J.H."/>
            <person name="Bartlett D.H."/>
        </authorList>
    </citation>
    <scope>NUCLEOTIDE SEQUENCE [LARGE SCALE GENOMIC DNA]</scope>
    <source>
        <strain evidence="2 3">MTCD1</strain>
    </source>
</reference>
<gene>
    <name evidence="2" type="ORF">MTCD1_00156</name>
</gene>